<sequence>MYVIQQADRLYPAGCSSAGNWSLSLLHSSTGQLLAYSN</sequence>
<name>A0A0A9BYJ6_ARUDO</name>
<accession>A0A0A9BYJ6</accession>
<evidence type="ECO:0000313" key="1">
    <source>
        <dbReference type="EMBL" id="JAD68391.1"/>
    </source>
</evidence>
<reference evidence="1" key="1">
    <citation type="submission" date="2014-09" db="EMBL/GenBank/DDBJ databases">
        <authorList>
            <person name="Magalhaes I.L.F."/>
            <person name="Oliveira U."/>
            <person name="Santos F.R."/>
            <person name="Vidigal T.H.D.A."/>
            <person name="Brescovit A.D."/>
            <person name="Santos A.J."/>
        </authorList>
    </citation>
    <scope>NUCLEOTIDE SEQUENCE</scope>
    <source>
        <tissue evidence="1">Shoot tissue taken approximately 20 cm above the soil surface</tissue>
    </source>
</reference>
<reference evidence="1" key="2">
    <citation type="journal article" date="2015" name="Data Brief">
        <title>Shoot transcriptome of the giant reed, Arundo donax.</title>
        <authorList>
            <person name="Barrero R.A."/>
            <person name="Guerrero F.D."/>
            <person name="Moolhuijzen P."/>
            <person name="Goolsby J.A."/>
            <person name="Tidwell J."/>
            <person name="Bellgard S.E."/>
            <person name="Bellgard M.I."/>
        </authorList>
    </citation>
    <scope>NUCLEOTIDE SEQUENCE</scope>
    <source>
        <tissue evidence="1">Shoot tissue taken approximately 20 cm above the soil surface</tissue>
    </source>
</reference>
<dbReference type="EMBL" id="GBRH01229504">
    <property type="protein sequence ID" value="JAD68391.1"/>
    <property type="molecule type" value="Transcribed_RNA"/>
</dbReference>
<organism evidence="1">
    <name type="scientific">Arundo donax</name>
    <name type="common">Giant reed</name>
    <name type="synonym">Donax arundinaceus</name>
    <dbReference type="NCBI Taxonomy" id="35708"/>
    <lineage>
        <taxon>Eukaryota</taxon>
        <taxon>Viridiplantae</taxon>
        <taxon>Streptophyta</taxon>
        <taxon>Embryophyta</taxon>
        <taxon>Tracheophyta</taxon>
        <taxon>Spermatophyta</taxon>
        <taxon>Magnoliopsida</taxon>
        <taxon>Liliopsida</taxon>
        <taxon>Poales</taxon>
        <taxon>Poaceae</taxon>
        <taxon>PACMAD clade</taxon>
        <taxon>Arundinoideae</taxon>
        <taxon>Arundineae</taxon>
        <taxon>Arundo</taxon>
    </lineage>
</organism>
<proteinExistence type="predicted"/>
<dbReference type="AlphaFoldDB" id="A0A0A9BYJ6"/>
<protein>
    <submittedName>
        <fullName evidence="1">Uncharacterized protein</fullName>
    </submittedName>
</protein>